<evidence type="ECO:0000256" key="1">
    <source>
        <dbReference type="SAM" id="MobiDB-lite"/>
    </source>
</evidence>
<proteinExistence type="predicted"/>
<evidence type="ECO:0000259" key="2">
    <source>
        <dbReference type="Pfam" id="PF04248"/>
    </source>
</evidence>
<feature type="domain" description="DUF427" evidence="2">
    <location>
        <begin position="32"/>
        <end position="123"/>
    </location>
</feature>
<gene>
    <name evidence="3" type="ORF">ACETWP_12070</name>
</gene>
<dbReference type="InterPro" id="IPR007361">
    <property type="entry name" value="DUF427"/>
</dbReference>
<dbReference type="EMBL" id="JBHDLJ010000010">
    <property type="protein sequence ID" value="MFB0835326.1"/>
    <property type="molecule type" value="Genomic_DNA"/>
</dbReference>
<protein>
    <submittedName>
        <fullName evidence="3">DUF427 domain-containing protein</fullName>
    </submittedName>
</protein>
<feature type="region of interest" description="Disordered" evidence="1">
    <location>
        <begin position="1"/>
        <end position="22"/>
    </location>
</feature>
<dbReference type="PANTHER" id="PTHR43058:SF1">
    <property type="entry name" value="DUF427 DOMAIN-CONTAINING PROTEIN"/>
    <property type="match status" value="1"/>
</dbReference>
<dbReference type="Gene3D" id="2.170.150.40">
    <property type="entry name" value="Domain of unknown function (DUF427)"/>
    <property type="match status" value="1"/>
</dbReference>
<dbReference type="Proteomes" id="UP001575652">
    <property type="component" value="Unassembled WGS sequence"/>
</dbReference>
<name>A0ABV4UQ24_9MICC</name>
<dbReference type="RefSeq" id="WP_373972504.1">
    <property type="nucleotide sequence ID" value="NZ_JBHDLJ010000010.1"/>
</dbReference>
<sequence>MTRPRRVPPGPGQESVWDYPRPPRVEPSSELIEVVLGGVTVARTSSSFRVLETSHPPTYYLPRAAFAEGALRPAPGSSWCEWKGEASYFDLVGGRRTAHAAAWTYPRPSPGFEALRGHLAVMPAQVDACRVDGETAVPQEGGFYGGWITSRVVGPFKGGPGTFGW</sequence>
<dbReference type="InterPro" id="IPR038694">
    <property type="entry name" value="DUF427_sf"/>
</dbReference>
<evidence type="ECO:0000313" key="3">
    <source>
        <dbReference type="EMBL" id="MFB0835326.1"/>
    </source>
</evidence>
<reference evidence="3 4" key="1">
    <citation type="submission" date="2024-09" db="EMBL/GenBank/DDBJ databases">
        <authorList>
            <person name="Salinas-Garcia M.A."/>
            <person name="Prieme A."/>
        </authorList>
    </citation>
    <scope>NUCLEOTIDE SEQUENCE [LARGE SCALE GENOMIC DNA]</scope>
    <source>
        <strain evidence="3 4">DSM 21081</strain>
    </source>
</reference>
<keyword evidence="4" id="KW-1185">Reference proteome</keyword>
<evidence type="ECO:0000313" key="4">
    <source>
        <dbReference type="Proteomes" id="UP001575652"/>
    </source>
</evidence>
<dbReference type="Pfam" id="PF04248">
    <property type="entry name" value="NTP_transf_9"/>
    <property type="match status" value="1"/>
</dbReference>
<dbReference type="PANTHER" id="PTHR43058">
    <property type="entry name" value="SLR0655 PROTEIN"/>
    <property type="match status" value="1"/>
</dbReference>
<comment type="caution">
    <text evidence="3">The sequence shown here is derived from an EMBL/GenBank/DDBJ whole genome shotgun (WGS) entry which is preliminary data.</text>
</comment>
<accession>A0ABV4UQ24</accession>
<organism evidence="3 4">
    <name type="scientific">Arthrobacter halodurans</name>
    <dbReference type="NCBI Taxonomy" id="516699"/>
    <lineage>
        <taxon>Bacteria</taxon>
        <taxon>Bacillati</taxon>
        <taxon>Actinomycetota</taxon>
        <taxon>Actinomycetes</taxon>
        <taxon>Micrococcales</taxon>
        <taxon>Micrococcaceae</taxon>
        <taxon>Arthrobacter</taxon>
    </lineage>
</organism>